<feature type="transmembrane region" description="Helical" evidence="9">
    <location>
        <begin position="304"/>
        <end position="323"/>
    </location>
</feature>
<feature type="transmembrane region" description="Helical" evidence="9">
    <location>
        <begin position="357"/>
        <end position="377"/>
    </location>
</feature>
<dbReference type="InterPro" id="IPR006667">
    <property type="entry name" value="SLC41_membr_dom"/>
</dbReference>
<evidence type="ECO:0000259" key="10">
    <source>
        <dbReference type="PROSITE" id="PS51371"/>
    </source>
</evidence>
<keyword evidence="8" id="KW-0129">CBS domain</keyword>
<keyword evidence="6 9" id="KW-1133">Transmembrane helix</keyword>
<evidence type="ECO:0000256" key="8">
    <source>
        <dbReference type="PROSITE-ProRule" id="PRU00703"/>
    </source>
</evidence>
<dbReference type="NCBIfam" id="TIGR00400">
    <property type="entry name" value="mgtE"/>
    <property type="match status" value="1"/>
</dbReference>
<reference evidence="12" key="1">
    <citation type="submission" date="2016-10" db="EMBL/GenBank/DDBJ databases">
        <authorList>
            <person name="Varghese N."/>
            <person name="Submissions S."/>
        </authorList>
    </citation>
    <scope>NUCLEOTIDE SEQUENCE [LARGE SCALE GENOMIC DNA]</scope>
    <source>
        <strain evidence="12">CGMCC 4.3516</strain>
    </source>
</reference>
<evidence type="ECO:0000313" key="11">
    <source>
        <dbReference type="EMBL" id="SDE08770.1"/>
    </source>
</evidence>
<keyword evidence="3 9" id="KW-0813">Transport</keyword>
<dbReference type="SUPFAM" id="SSF161093">
    <property type="entry name" value="MgtE membrane domain-like"/>
    <property type="match status" value="1"/>
</dbReference>
<dbReference type="InterPro" id="IPR006669">
    <property type="entry name" value="MgtE_transporter"/>
</dbReference>
<dbReference type="STRING" id="58114.SAMN05216270_11297"/>
<dbReference type="Pfam" id="PF01769">
    <property type="entry name" value="MgtE"/>
    <property type="match status" value="1"/>
</dbReference>
<dbReference type="Pfam" id="PF00571">
    <property type="entry name" value="CBS"/>
    <property type="match status" value="2"/>
</dbReference>
<dbReference type="Pfam" id="PF03448">
    <property type="entry name" value="MgtE_N"/>
    <property type="match status" value="1"/>
</dbReference>
<dbReference type="Gene3D" id="1.25.60.10">
    <property type="entry name" value="MgtE N-terminal domain-like"/>
    <property type="match status" value="1"/>
</dbReference>
<dbReference type="Gene3D" id="1.10.357.20">
    <property type="entry name" value="SLC41 divalent cation transporters, integral membrane domain"/>
    <property type="match status" value="1"/>
</dbReference>
<keyword evidence="4 9" id="KW-0812">Transmembrane</keyword>
<dbReference type="EMBL" id="FNAD01000012">
    <property type="protein sequence ID" value="SDE08770.1"/>
    <property type="molecule type" value="Genomic_DNA"/>
</dbReference>
<keyword evidence="9" id="KW-0479">Metal-binding</keyword>
<evidence type="ECO:0000313" key="12">
    <source>
        <dbReference type="Proteomes" id="UP000198949"/>
    </source>
</evidence>
<evidence type="ECO:0000256" key="1">
    <source>
        <dbReference type="ARBA" id="ARBA00004141"/>
    </source>
</evidence>
<comment type="subunit">
    <text evidence="9">Homodimer.</text>
</comment>
<dbReference type="Proteomes" id="UP000198949">
    <property type="component" value="Unassembled WGS sequence"/>
</dbReference>
<dbReference type="SMART" id="SM00924">
    <property type="entry name" value="MgtE_N"/>
    <property type="match status" value="1"/>
</dbReference>
<comment type="subcellular location">
    <subcellularLocation>
        <location evidence="9">Cell membrane</location>
        <topology evidence="9">Multi-pass membrane protein</topology>
    </subcellularLocation>
    <subcellularLocation>
        <location evidence="1">Membrane</location>
        <topology evidence="1">Multi-pass membrane protein</topology>
    </subcellularLocation>
</comment>
<evidence type="ECO:0000256" key="7">
    <source>
        <dbReference type="ARBA" id="ARBA00023136"/>
    </source>
</evidence>
<proteinExistence type="inferred from homology"/>
<dbReference type="InterPro" id="IPR000644">
    <property type="entry name" value="CBS_dom"/>
</dbReference>
<dbReference type="GO" id="GO:0005886">
    <property type="term" value="C:plasma membrane"/>
    <property type="evidence" value="ECO:0007669"/>
    <property type="project" value="UniProtKB-SubCell"/>
</dbReference>
<dbReference type="Gene3D" id="3.10.580.10">
    <property type="entry name" value="CBS-domain"/>
    <property type="match status" value="1"/>
</dbReference>
<feature type="transmembrane region" description="Helical" evidence="9">
    <location>
        <begin position="428"/>
        <end position="446"/>
    </location>
</feature>
<gene>
    <name evidence="11" type="ORF">SAMN05216270_11297</name>
</gene>
<evidence type="ECO:0000256" key="9">
    <source>
        <dbReference type="RuleBase" id="RU362011"/>
    </source>
</evidence>
<evidence type="ECO:0000256" key="4">
    <source>
        <dbReference type="ARBA" id="ARBA00022692"/>
    </source>
</evidence>
<dbReference type="GO" id="GO:0046872">
    <property type="term" value="F:metal ion binding"/>
    <property type="evidence" value="ECO:0007669"/>
    <property type="project" value="UniProtKB-KW"/>
</dbReference>
<dbReference type="InterPro" id="IPR006668">
    <property type="entry name" value="Mg_transptr_MgtE_intracell_dom"/>
</dbReference>
<keyword evidence="9" id="KW-1003">Cell membrane</keyword>
<dbReference type="RefSeq" id="WP_091038695.1">
    <property type="nucleotide sequence ID" value="NZ_FNAD01000012.1"/>
</dbReference>
<keyword evidence="12" id="KW-1185">Reference proteome</keyword>
<dbReference type="SUPFAM" id="SSF158791">
    <property type="entry name" value="MgtE N-terminal domain-like"/>
    <property type="match status" value="1"/>
</dbReference>
<organism evidence="11 12">
    <name type="scientific">Glycomyces harbinensis</name>
    <dbReference type="NCBI Taxonomy" id="58114"/>
    <lineage>
        <taxon>Bacteria</taxon>
        <taxon>Bacillati</taxon>
        <taxon>Actinomycetota</taxon>
        <taxon>Actinomycetes</taxon>
        <taxon>Glycomycetales</taxon>
        <taxon>Glycomycetaceae</taxon>
        <taxon>Glycomyces</taxon>
    </lineage>
</organism>
<feature type="domain" description="CBS" evidence="10">
    <location>
        <begin position="197"/>
        <end position="253"/>
    </location>
</feature>
<evidence type="ECO:0000256" key="5">
    <source>
        <dbReference type="ARBA" id="ARBA00022842"/>
    </source>
</evidence>
<dbReference type="PANTHER" id="PTHR43773:SF1">
    <property type="entry name" value="MAGNESIUM TRANSPORTER MGTE"/>
    <property type="match status" value="1"/>
</dbReference>
<dbReference type="SUPFAM" id="SSF54631">
    <property type="entry name" value="CBS-domain pair"/>
    <property type="match status" value="1"/>
</dbReference>
<dbReference type="SMART" id="SM00116">
    <property type="entry name" value="CBS"/>
    <property type="match status" value="2"/>
</dbReference>
<feature type="domain" description="CBS" evidence="10">
    <location>
        <begin position="133"/>
        <end position="195"/>
    </location>
</feature>
<protein>
    <recommendedName>
        <fullName evidence="9">Magnesium transporter MgtE</fullName>
    </recommendedName>
</protein>
<evidence type="ECO:0000256" key="3">
    <source>
        <dbReference type="ARBA" id="ARBA00022448"/>
    </source>
</evidence>
<dbReference type="InterPro" id="IPR046342">
    <property type="entry name" value="CBS_dom_sf"/>
</dbReference>
<evidence type="ECO:0000256" key="6">
    <source>
        <dbReference type="ARBA" id="ARBA00022989"/>
    </source>
</evidence>
<comment type="similarity">
    <text evidence="2 9">Belongs to the SLC41A transporter family.</text>
</comment>
<dbReference type="AlphaFoldDB" id="A0A1G7A1X3"/>
<dbReference type="CDD" id="cd04606">
    <property type="entry name" value="CBS_pair_Mg_transporter"/>
    <property type="match status" value="1"/>
</dbReference>
<dbReference type="PROSITE" id="PS51371">
    <property type="entry name" value="CBS"/>
    <property type="match status" value="2"/>
</dbReference>
<dbReference type="InterPro" id="IPR036739">
    <property type="entry name" value="SLC41_membr_dom_sf"/>
</dbReference>
<dbReference type="GO" id="GO:0015095">
    <property type="term" value="F:magnesium ion transmembrane transporter activity"/>
    <property type="evidence" value="ECO:0007669"/>
    <property type="project" value="UniProtKB-UniRule"/>
</dbReference>
<keyword evidence="5 9" id="KW-0460">Magnesium</keyword>
<sequence length="448" mass="48681">MAHTIQPISPAAVDELAALRLELADFSTVELAEELPRMDLADQAVRFRLLSKDRALAVFEELDPVHQQELLDGLKTDTVRELLESMEADDRAKLFDEMPAKVTTRFQSQLSAADRRTTARLLGYEPESAGRIMTPDYVSLRASMTAAAAIERIRHLRERPRHLDVLPVTDGHRKLLGTVTLADLVSADPDVRVAELIADEHYQVSTDTDQEEAARLIQEANLNALSVVDHEDRLVGMITWDDAMEVLEAEDTEDAVRAGGSEPLERPYLSAGVFMLARKRAVWLLVLAVSASLTVTVLNYYETYLANVTVLAVFISLLTGTGGNSGSQASVTIIRAMAVGEVRFSDAFRITWRESRVGFLLGVMLAAVGGPVVGLVYGWDIGLIIALTLLVICTWSTFVGSLLPLVAKKIGIDPALVSAPMVSTLCDATGLLIYFSVAALILGPALTG</sequence>
<feature type="transmembrane region" description="Helical" evidence="9">
    <location>
        <begin position="383"/>
        <end position="407"/>
    </location>
</feature>
<dbReference type="PANTHER" id="PTHR43773">
    <property type="entry name" value="MAGNESIUM TRANSPORTER MGTE"/>
    <property type="match status" value="1"/>
</dbReference>
<comment type="function">
    <text evidence="9">Acts as a magnesium transporter.</text>
</comment>
<name>A0A1G7A1X3_9ACTN</name>
<feature type="transmembrane region" description="Helical" evidence="9">
    <location>
        <begin position="281"/>
        <end position="298"/>
    </location>
</feature>
<keyword evidence="7 9" id="KW-0472">Membrane</keyword>
<dbReference type="OrthoDB" id="9790355at2"/>
<dbReference type="InterPro" id="IPR038076">
    <property type="entry name" value="MgtE_N_sf"/>
</dbReference>
<evidence type="ECO:0000256" key="2">
    <source>
        <dbReference type="ARBA" id="ARBA00009749"/>
    </source>
</evidence>
<accession>A0A1G7A1X3</accession>